<keyword evidence="2" id="KW-0238">DNA-binding</keyword>
<dbReference type="PANTHER" id="PTHR43537">
    <property type="entry name" value="TRANSCRIPTIONAL REGULATOR, GNTR FAMILY"/>
    <property type="match status" value="1"/>
</dbReference>
<dbReference type="InterPro" id="IPR036388">
    <property type="entry name" value="WH-like_DNA-bd_sf"/>
</dbReference>
<dbReference type="SMART" id="SM00345">
    <property type="entry name" value="HTH_GNTR"/>
    <property type="match status" value="1"/>
</dbReference>
<dbReference type="SUPFAM" id="SSF46785">
    <property type="entry name" value="Winged helix' DNA-binding domain"/>
    <property type="match status" value="1"/>
</dbReference>
<feature type="domain" description="HTH gntR-type" evidence="4">
    <location>
        <begin position="17"/>
        <end position="84"/>
    </location>
</feature>
<evidence type="ECO:0000256" key="2">
    <source>
        <dbReference type="ARBA" id="ARBA00023125"/>
    </source>
</evidence>
<evidence type="ECO:0000256" key="1">
    <source>
        <dbReference type="ARBA" id="ARBA00023015"/>
    </source>
</evidence>
<dbReference type="CDD" id="cd07377">
    <property type="entry name" value="WHTH_GntR"/>
    <property type="match status" value="1"/>
</dbReference>
<gene>
    <name evidence="5" type="ORF">OIH86_19830</name>
</gene>
<keyword evidence="3" id="KW-0804">Transcription</keyword>
<dbReference type="Gene3D" id="1.10.10.10">
    <property type="entry name" value="Winged helix-like DNA-binding domain superfamily/Winged helix DNA-binding domain"/>
    <property type="match status" value="1"/>
</dbReference>
<dbReference type="PANTHER" id="PTHR43537:SF24">
    <property type="entry name" value="GLUCONATE OPERON TRANSCRIPTIONAL REPRESSOR"/>
    <property type="match status" value="1"/>
</dbReference>
<dbReference type="InterPro" id="IPR000524">
    <property type="entry name" value="Tscrpt_reg_HTH_GntR"/>
</dbReference>
<dbReference type="PROSITE" id="PS50949">
    <property type="entry name" value="HTH_GNTR"/>
    <property type="match status" value="1"/>
</dbReference>
<accession>A0ABT3DLG0</accession>
<comment type="caution">
    <text evidence="5">The sequence shown here is derived from an EMBL/GenBank/DDBJ whole genome shotgun (WGS) entry which is preliminary data.</text>
</comment>
<proteinExistence type="predicted"/>
<evidence type="ECO:0000313" key="6">
    <source>
        <dbReference type="Proteomes" id="UP001526147"/>
    </source>
</evidence>
<dbReference type="EMBL" id="JAOYEY010000048">
    <property type="protein sequence ID" value="MCV9887898.1"/>
    <property type="molecule type" value="Genomic_DNA"/>
</dbReference>
<dbReference type="Pfam" id="PF00392">
    <property type="entry name" value="GntR"/>
    <property type="match status" value="1"/>
</dbReference>
<keyword evidence="6" id="KW-1185">Reference proteome</keyword>
<evidence type="ECO:0000256" key="3">
    <source>
        <dbReference type="ARBA" id="ARBA00023163"/>
    </source>
</evidence>
<organism evidence="5 6">
    <name type="scientific">Metabacillus halosaccharovorans</name>
    <dbReference type="NCBI Taxonomy" id="930124"/>
    <lineage>
        <taxon>Bacteria</taxon>
        <taxon>Bacillati</taxon>
        <taxon>Bacillota</taxon>
        <taxon>Bacilli</taxon>
        <taxon>Bacillales</taxon>
        <taxon>Bacillaceae</taxon>
        <taxon>Metabacillus</taxon>
    </lineage>
</organism>
<name>A0ABT3DLG0_9BACI</name>
<dbReference type="InterPro" id="IPR036390">
    <property type="entry name" value="WH_DNA-bd_sf"/>
</dbReference>
<dbReference type="Proteomes" id="UP001526147">
    <property type="component" value="Unassembled WGS sequence"/>
</dbReference>
<sequence>MSRNTSPFYSADNQFGESLPEQIAKYILEKIMKGEIGPGHKIVEEHFAQELKTSRAPVREALYLLQISNIVERIPRKGTLVKSFSRIEIREYTEVMIGLIQMALEFSKEKWTKDSLQSLDEKLDLMSNKFLASELLAYQESSSILTKYLFDVAGNKALNKFYDESVYILNVFAKVKWTIETMNHFHPKMLEVVACIKENNIGQAKEIIPGLLLDTLTE</sequence>
<protein>
    <submittedName>
        <fullName evidence="5">GntR family transcriptional regulator</fullName>
    </submittedName>
</protein>
<dbReference type="RefSeq" id="WP_264144116.1">
    <property type="nucleotide sequence ID" value="NZ_JAOYEY010000048.1"/>
</dbReference>
<evidence type="ECO:0000313" key="5">
    <source>
        <dbReference type="EMBL" id="MCV9887898.1"/>
    </source>
</evidence>
<reference evidence="5 6" key="1">
    <citation type="submission" date="2022-10" db="EMBL/GenBank/DDBJ databases">
        <title>Draft genome assembly of moderately radiation resistant bacterium Metabacillus halosaccharovorans.</title>
        <authorList>
            <person name="Pal S."/>
            <person name="Gopinathan A."/>
        </authorList>
    </citation>
    <scope>NUCLEOTIDE SEQUENCE [LARGE SCALE GENOMIC DNA]</scope>
    <source>
        <strain evidence="5 6">VITHBRA001</strain>
    </source>
</reference>
<evidence type="ECO:0000259" key="4">
    <source>
        <dbReference type="PROSITE" id="PS50949"/>
    </source>
</evidence>
<keyword evidence="1" id="KW-0805">Transcription regulation</keyword>